<feature type="compositionally biased region" description="Basic and acidic residues" evidence="1">
    <location>
        <begin position="171"/>
        <end position="212"/>
    </location>
</feature>
<feature type="region of interest" description="Disordered" evidence="1">
    <location>
        <begin position="93"/>
        <end position="115"/>
    </location>
</feature>
<feature type="compositionally biased region" description="Low complexity" evidence="1">
    <location>
        <begin position="13"/>
        <end position="27"/>
    </location>
</feature>
<proteinExistence type="predicted"/>
<evidence type="ECO:0000313" key="2">
    <source>
        <dbReference type="EMBL" id="GBP68761.1"/>
    </source>
</evidence>
<organism evidence="2 3">
    <name type="scientific">Eumeta variegata</name>
    <name type="common">Bagworm moth</name>
    <name type="synonym">Eumeta japonica</name>
    <dbReference type="NCBI Taxonomy" id="151549"/>
    <lineage>
        <taxon>Eukaryota</taxon>
        <taxon>Metazoa</taxon>
        <taxon>Ecdysozoa</taxon>
        <taxon>Arthropoda</taxon>
        <taxon>Hexapoda</taxon>
        <taxon>Insecta</taxon>
        <taxon>Pterygota</taxon>
        <taxon>Neoptera</taxon>
        <taxon>Endopterygota</taxon>
        <taxon>Lepidoptera</taxon>
        <taxon>Glossata</taxon>
        <taxon>Ditrysia</taxon>
        <taxon>Tineoidea</taxon>
        <taxon>Psychidae</taxon>
        <taxon>Oiketicinae</taxon>
        <taxon>Eumeta</taxon>
    </lineage>
</organism>
<sequence>MLFVILNPPHTPAGPASAPTPTPTSGSEYTHLDKRINAGETKKFCVLDVTLDRQAARRTAHSRFTSSFILCGAVLSLCVRDALRAECPLPPQASPTGRRCPRLPPALSTPCGRSRTARAERLDEEYYTRERYARYPRDHYAHEGYPPHDPYEREPYGHDYTRDAYQREEYARDAYQREEYARDAYTREGYSRDAYTRDERAGRARAEHRDPPDEFGPSRRALNAI</sequence>
<dbReference type="AlphaFoldDB" id="A0A4C1XXQ8"/>
<name>A0A4C1XXQ8_EUMVA</name>
<comment type="caution">
    <text evidence="2">The sequence shown here is derived from an EMBL/GenBank/DDBJ whole genome shotgun (WGS) entry which is preliminary data.</text>
</comment>
<dbReference type="OrthoDB" id="7488002at2759"/>
<feature type="region of interest" description="Disordered" evidence="1">
    <location>
        <begin position="8"/>
        <end position="30"/>
    </location>
</feature>
<feature type="region of interest" description="Disordered" evidence="1">
    <location>
        <begin position="171"/>
        <end position="225"/>
    </location>
</feature>
<reference evidence="2 3" key="1">
    <citation type="journal article" date="2019" name="Commun. Biol.">
        <title>The bagworm genome reveals a unique fibroin gene that provides high tensile strength.</title>
        <authorList>
            <person name="Kono N."/>
            <person name="Nakamura H."/>
            <person name="Ohtoshi R."/>
            <person name="Tomita M."/>
            <person name="Numata K."/>
            <person name="Arakawa K."/>
        </authorList>
    </citation>
    <scope>NUCLEOTIDE SEQUENCE [LARGE SCALE GENOMIC DNA]</scope>
</reference>
<accession>A0A4C1XXQ8</accession>
<dbReference type="EMBL" id="BGZK01001023">
    <property type="protein sequence ID" value="GBP68761.1"/>
    <property type="molecule type" value="Genomic_DNA"/>
</dbReference>
<evidence type="ECO:0000313" key="3">
    <source>
        <dbReference type="Proteomes" id="UP000299102"/>
    </source>
</evidence>
<gene>
    <name evidence="2" type="ORF">EVAR_83493_1</name>
</gene>
<dbReference type="Proteomes" id="UP000299102">
    <property type="component" value="Unassembled WGS sequence"/>
</dbReference>
<protein>
    <submittedName>
        <fullName evidence="2">Uncharacterized protein</fullName>
    </submittedName>
</protein>
<dbReference type="Gene3D" id="3.30.70.440">
    <property type="entry name" value="Killer toxin KP6 alpha-subunit"/>
    <property type="match status" value="1"/>
</dbReference>
<keyword evidence="3" id="KW-1185">Reference proteome</keyword>
<evidence type="ECO:0000256" key="1">
    <source>
        <dbReference type="SAM" id="MobiDB-lite"/>
    </source>
</evidence>